<keyword evidence="10" id="KW-1185">Reference proteome</keyword>
<dbReference type="SUPFAM" id="SSF56327">
    <property type="entry name" value="LDH C-terminal domain-like"/>
    <property type="match status" value="1"/>
</dbReference>
<evidence type="ECO:0000256" key="5">
    <source>
        <dbReference type="RuleBase" id="RU003369"/>
    </source>
</evidence>
<dbReference type="PANTHER" id="PTHR43128:SF16">
    <property type="entry name" value="L-LACTATE DEHYDROGENASE"/>
    <property type="match status" value="1"/>
</dbReference>
<feature type="transmembrane region" description="Helical" evidence="6">
    <location>
        <begin position="12"/>
        <end position="34"/>
    </location>
</feature>
<dbReference type="PANTHER" id="PTHR43128">
    <property type="entry name" value="L-2-HYDROXYCARBOXYLATE DEHYDROGENASE (NAD(P)(+))"/>
    <property type="match status" value="1"/>
</dbReference>
<dbReference type="GO" id="GO:0004459">
    <property type="term" value="F:L-lactate dehydrogenase (NAD+) activity"/>
    <property type="evidence" value="ECO:0007669"/>
    <property type="project" value="TreeGrafter"/>
</dbReference>
<keyword evidence="1 5" id="KW-0560">Oxidoreductase</keyword>
<proteinExistence type="inferred from homology"/>
<feature type="active site" description="Proton acceptor" evidence="3">
    <location>
        <position position="182"/>
    </location>
</feature>
<dbReference type="CDD" id="cd00300">
    <property type="entry name" value="LDH_like"/>
    <property type="match status" value="1"/>
</dbReference>
<dbReference type="EMBL" id="MU853563">
    <property type="protein sequence ID" value="KAK4146122.1"/>
    <property type="molecule type" value="Genomic_DNA"/>
</dbReference>
<feature type="domain" description="Lactate/malate dehydrogenase N-terminal" evidence="7">
    <location>
        <begin position="11"/>
        <end position="149"/>
    </location>
</feature>
<evidence type="ECO:0000256" key="6">
    <source>
        <dbReference type="SAM" id="Phobius"/>
    </source>
</evidence>
<dbReference type="AlphaFoldDB" id="A0AAN6ZPI8"/>
<feature type="binding site" evidence="4">
    <location>
        <position position="102"/>
    </location>
    <ligand>
        <name>NAD(+)</name>
        <dbReference type="ChEBI" id="CHEBI:57540"/>
    </ligand>
</feature>
<keyword evidence="6" id="KW-1133">Transmembrane helix</keyword>
<keyword evidence="6" id="KW-0812">Transmembrane</keyword>
<dbReference type="PRINTS" id="PR00086">
    <property type="entry name" value="LLDHDRGNASE"/>
</dbReference>
<protein>
    <submittedName>
        <fullName evidence="9">Lactate dehydrogenase/glycoside hydrolase</fullName>
    </submittedName>
</protein>
<dbReference type="Pfam" id="PF02866">
    <property type="entry name" value="Ldh_1_C"/>
    <property type="match status" value="1"/>
</dbReference>
<evidence type="ECO:0000313" key="9">
    <source>
        <dbReference type="EMBL" id="KAK4146122.1"/>
    </source>
</evidence>
<reference evidence="9" key="1">
    <citation type="journal article" date="2023" name="Mol. Phylogenet. Evol.">
        <title>Genome-scale phylogeny and comparative genomics of the fungal order Sordariales.</title>
        <authorList>
            <person name="Hensen N."/>
            <person name="Bonometti L."/>
            <person name="Westerberg I."/>
            <person name="Brannstrom I.O."/>
            <person name="Guillou S."/>
            <person name="Cros-Aarteil S."/>
            <person name="Calhoun S."/>
            <person name="Haridas S."/>
            <person name="Kuo A."/>
            <person name="Mondo S."/>
            <person name="Pangilinan J."/>
            <person name="Riley R."/>
            <person name="LaButti K."/>
            <person name="Andreopoulos B."/>
            <person name="Lipzen A."/>
            <person name="Chen C."/>
            <person name="Yan M."/>
            <person name="Daum C."/>
            <person name="Ng V."/>
            <person name="Clum A."/>
            <person name="Steindorff A."/>
            <person name="Ohm R.A."/>
            <person name="Martin F."/>
            <person name="Silar P."/>
            <person name="Natvig D.O."/>
            <person name="Lalanne C."/>
            <person name="Gautier V."/>
            <person name="Ament-Velasquez S.L."/>
            <person name="Kruys A."/>
            <person name="Hutchinson M.I."/>
            <person name="Powell A.J."/>
            <person name="Barry K."/>
            <person name="Miller A.N."/>
            <person name="Grigoriev I.V."/>
            <person name="Debuchy R."/>
            <person name="Gladieux P."/>
            <person name="Hiltunen Thoren M."/>
            <person name="Johannesson H."/>
        </authorList>
    </citation>
    <scope>NUCLEOTIDE SEQUENCE</scope>
    <source>
        <strain evidence="9">CBS 141.50</strain>
    </source>
</reference>
<dbReference type="RefSeq" id="XP_062639493.1">
    <property type="nucleotide sequence ID" value="XM_062776440.1"/>
</dbReference>
<dbReference type="Proteomes" id="UP001302676">
    <property type="component" value="Unassembled WGS sequence"/>
</dbReference>
<dbReference type="Gene3D" id="3.40.50.720">
    <property type="entry name" value="NAD(P)-binding Rossmann-like Domain"/>
    <property type="match status" value="1"/>
</dbReference>
<feature type="binding site" evidence="4">
    <location>
        <position position="41"/>
    </location>
    <ligand>
        <name>NAD(+)</name>
        <dbReference type="ChEBI" id="CHEBI:57540"/>
    </ligand>
</feature>
<dbReference type="InterPro" id="IPR022383">
    <property type="entry name" value="Lactate/malate_DH_C"/>
</dbReference>
<dbReference type="InterPro" id="IPR001557">
    <property type="entry name" value="L-lactate/malate_DH"/>
</dbReference>
<evidence type="ECO:0000256" key="2">
    <source>
        <dbReference type="ARBA" id="ARBA00023027"/>
    </source>
</evidence>
<evidence type="ECO:0000259" key="8">
    <source>
        <dbReference type="Pfam" id="PF02866"/>
    </source>
</evidence>
<dbReference type="Gene3D" id="3.90.110.10">
    <property type="entry name" value="Lactate dehydrogenase/glycoside hydrolase, family 4, C-terminal"/>
    <property type="match status" value="1"/>
</dbReference>
<comment type="similarity">
    <text evidence="5">Belongs to the LDH/MDH superfamily.</text>
</comment>
<evidence type="ECO:0000256" key="1">
    <source>
        <dbReference type="ARBA" id="ARBA00023002"/>
    </source>
</evidence>
<dbReference type="InterPro" id="IPR001236">
    <property type="entry name" value="Lactate/malate_DH_N"/>
</dbReference>
<keyword evidence="2 4" id="KW-0520">NAD</keyword>
<comment type="caution">
    <text evidence="9">The sequence shown here is derived from an EMBL/GenBank/DDBJ whole genome shotgun (WGS) entry which is preliminary data.</text>
</comment>
<evidence type="ECO:0000313" key="10">
    <source>
        <dbReference type="Proteomes" id="UP001302676"/>
    </source>
</evidence>
<evidence type="ECO:0000256" key="4">
    <source>
        <dbReference type="PIRSR" id="PIRSR000102-3"/>
    </source>
</evidence>
<dbReference type="Pfam" id="PF00056">
    <property type="entry name" value="Ldh_1_N"/>
    <property type="match status" value="1"/>
</dbReference>
<keyword evidence="6" id="KW-0472">Membrane</keyword>
<reference evidence="9" key="2">
    <citation type="submission" date="2023-05" db="EMBL/GenBank/DDBJ databases">
        <authorList>
            <consortium name="Lawrence Berkeley National Laboratory"/>
            <person name="Steindorff A."/>
            <person name="Hensen N."/>
            <person name="Bonometti L."/>
            <person name="Westerberg I."/>
            <person name="Brannstrom I.O."/>
            <person name="Guillou S."/>
            <person name="Cros-Aarteil S."/>
            <person name="Calhoun S."/>
            <person name="Haridas S."/>
            <person name="Kuo A."/>
            <person name="Mondo S."/>
            <person name="Pangilinan J."/>
            <person name="Riley R."/>
            <person name="Labutti K."/>
            <person name="Andreopoulos B."/>
            <person name="Lipzen A."/>
            <person name="Chen C."/>
            <person name="Yanf M."/>
            <person name="Daum C."/>
            <person name="Ng V."/>
            <person name="Clum A."/>
            <person name="Ohm R."/>
            <person name="Martin F."/>
            <person name="Silar P."/>
            <person name="Natvig D."/>
            <person name="Lalanne C."/>
            <person name="Gautier V."/>
            <person name="Ament-Velasquez S.L."/>
            <person name="Kruys A."/>
            <person name="Hutchinson M.I."/>
            <person name="Powell A.J."/>
            <person name="Barry K."/>
            <person name="Miller A.N."/>
            <person name="Grigoriev I.V."/>
            <person name="Debuchy R."/>
            <person name="Gladieux P."/>
            <person name="Thoren M.H."/>
            <person name="Johannesson H."/>
        </authorList>
    </citation>
    <scope>NUCLEOTIDE SEQUENCE</scope>
    <source>
        <strain evidence="9">CBS 141.50</strain>
    </source>
</reference>
<accession>A0AAN6ZPI8</accession>
<keyword evidence="9" id="KW-0378">Hydrolase</keyword>
<sequence>MSPGNTKQFSQIAIVGVGQVGGAAAYALILGSVASELLLVDVKVDLRDGQVRDLSDVAYSVNGGTRVRAATHHEAGQCDIVVITAGSRWSIGETNIQHMHRNVSIMRSVVGAMRPFRSDAIVLVVSNPVDLLTSIAQEISGLPKSQVLGSGTFLDSVRLRGLLADKTGVAASSIQVPVVGVHGDSQVVVWSAATINGMPINKSLPPDTLQHADLADECKNRSESIIRAKGATPFGISSVVSSICSSILLDRGDVEPISHFQPEFGCCFSLPVILGRKGIIRVIGVPLDSHEQADITQSAKRLRDVVERIQKDH</sequence>
<evidence type="ECO:0000256" key="3">
    <source>
        <dbReference type="PIRSR" id="PIRSR000102-1"/>
    </source>
</evidence>
<dbReference type="GeneID" id="87813053"/>
<gene>
    <name evidence="9" type="ORF">C8A04DRAFT_10030</name>
</gene>
<feature type="binding site" evidence="4">
    <location>
        <begin position="16"/>
        <end position="21"/>
    </location>
    <ligand>
        <name>NAD(+)</name>
        <dbReference type="ChEBI" id="CHEBI:57540"/>
    </ligand>
</feature>
<dbReference type="InterPro" id="IPR036291">
    <property type="entry name" value="NAD(P)-bd_dom_sf"/>
</dbReference>
<dbReference type="SUPFAM" id="SSF51735">
    <property type="entry name" value="NAD(P)-binding Rossmann-fold domains"/>
    <property type="match status" value="1"/>
</dbReference>
<dbReference type="GO" id="GO:0016787">
    <property type="term" value="F:hydrolase activity"/>
    <property type="evidence" value="ECO:0007669"/>
    <property type="project" value="UniProtKB-KW"/>
</dbReference>
<feature type="domain" description="Lactate/malate dehydrogenase C-terminal" evidence="8">
    <location>
        <begin position="152"/>
        <end position="309"/>
    </location>
</feature>
<name>A0AAN6ZPI8_9PEZI</name>
<dbReference type="GO" id="GO:0006089">
    <property type="term" value="P:lactate metabolic process"/>
    <property type="evidence" value="ECO:0007669"/>
    <property type="project" value="TreeGrafter"/>
</dbReference>
<dbReference type="PIRSF" id="PIRSF000102">
    <property type="entry name" value="Lac_mal_DH"/>
    <property type="match status" value="1"/>
</dbReference>
<feature type="binding site" evidence="4">
    <location>
        <begin position="125"/>
        <end position="127"/>
    </location>
    <ligand>
        <name>NAD(+)</name>
        <dbReference type="ChEBI" id="CHEBI:57540"/>
    </ligand>
</feature>
<evidence type="ECO:0000259" key="7">
    <source>
        <dbReference type="Pfam" id="PF00056"/>
    </source>
</evidence>
<dbReference type="InterPro" id="IPR015955">
    <property type="entry name" value="Lactate_DH/Glyco_Ohase_4_C"/>
</dbReference>
<organism evidence="9 10">
    <name type="scientific">Dichotomopilus funicola</name>
    <dbReference type="NCBI Taxonomy" id="1934379"/>
    <lineage>
        <taxon>Eukaryota</taxon>
        <taxon>Fungi</taxon>
        <taxon>Dikarya</taxon>
        <taxon>Ascomycota</taxon>
        <taxon>Pezizomycotina</taxon>
        <taxon>Sordariomycetes</taxon>
        <taxon>Sordariomycetidae</taxon>
        <taxon>Sordariales</taxon>
        <taxon>Chaetomiaceae</taxon>
        <taxon>Dichotomopilus</taxon>
    </lineage>
</organism>